<dbReference type="GO" id="GO:0046872">
    <property type="term" value="F:metal ion binding"/>
    <property type="evidence" value="ECO:0007669"/>
    <property type="project" value="UniProtKB-KW"/>
</dbReference>
<accession>A0A4R5PJ92</accession>
<reference evidence="3 4" key="1">
    <citation type="journal article" date="2013" name="Int. J. Syst. Evol. Microbiol.">
        <title>Hoeflea suaedae sp. nov., an endophytic bacterium isolated from the root of the halophyte Suaeda maritima.</title>
        <authorList>
            <person name="Chung E.J."/>
            <person name="Park J.A."/>
            <person name="Pramanik P."/>
            <person name="Bibi F."/>
            <person name="Jeon C.O."/>
            <person name="Chung Y.R."/>
        </authorList>
    </citation>
    <scope>NUCLEOTIDE SEQUENCE [LARGE SCALE GENOMIC DNA]</scope>
    <source>
        <strain evidence="3 4">YC6898</strain>
    </source>
</reference>
<gene>
    <name evidence="3" type="ORF">E2A64_14395</name>
</gene>
<dbReference type="RefSeq" id="WP_133285205.1">
    <property type="nucleotide sequence ID" value="NZ_SMSI01000003.1"/>
</dbReference>
<dbReference type="InterPro" id="IPR013096">
    <property type="entry name" value="Cupin_2"/>
</dbReference>
<proteinExistence type="predicted"/>
<dbReference type="OrthoDB" id="9813436at2"/>
<dbReference type="AlphaFoldDB" id="A0A4R5PJ92"/>
<feature type="domain" description="Cupin type-2" evidence="2">
    <location>
        <begin position="51"/>
        <end position="118"/>
    </location>
</feature>
<evidence type="ECO:0000313" key="4">
    <source>
        <dbReference type="Proteomes" id="UP000295131"/>
    </source>
</evidence>
<keyword evidence="1" id="KW-0479">Metal-binding</keyword>
<evidence type="ECO:0000259" key="2">
    <source>
        <dbReference type="Pfam" id="PF07883"/>
    </source>
</evidence>
<dbReference type="Gene3D" id="2.60.120.10">
    <property type="entry name" value="Jelly Rolls"/>
    <property type="match status" value="1"/>
</dbReference>
<evidence type="ECO:0000256" key="1">
    <source>
        <dbReference type="ARBA" id="ARBA00022723"/>
    </source>
</evidence>
<dbReference type="InterPro" id="IPR051610">
    <property type="entry name" value="GPI/OXD"/>
</dbReference>
<dbReference type="EMBL" id="SMSI01000003">
    <property type="protein sequence ID" value="TDH34920.1"/>
    <property type="molecule type" value="Genomic_DNA"/>
</dbReference>
<dbReference type="Pfam" id="PF07883">
    <property type="entry name" value="Cupin_2"/>
    <property type="match status" value="1"/>
</dbReference>
<dbReference type="PANTHER" id="PTHR35848">
    <property type="entry name" value="OXALATE-BINDING PROTEIN"/>
    <property type="match status" value="1"/>
</dbReference>
<protein>
    <submittedName>
        <fullName evidence="3">Cupin domain-containing protein</fullName>
    </submittedName>
</protein>
<dbReference type="Proteomes" id="UP000295131">
    <property type="component" value="Unassembled WGS sequence"/>
</dbReference>
<dbReference type="SUPFAM" id="SSF51182">
    <property type="entry name" value="RmlC-like cupins"/>
    <property type="match status" value="1"/>
</dbReference>
<comment type="caution">
    <text evidence="3">The sequence shown here is derived from an EMBL/GenBank/DDBJ whole genome shotgun (WGS) entry which is preliminary data.</text>
</comment>
<sequence length="148" mass="16226">MTTSKQQKIVTISPEQILDGAPMQQEGGGVRDLKLVYPETGLGAQTLCMGLVEIDPGHASPMHRHNCEETYYVLDGQGELELEGERYPLVAGGCSLQRPNETHRVHNTGDKTLRLLVIGGVMLVPLWPKWPTETPYEVFEGSTKNAAA</sequence>
<dbReference type="InterPro" id="IPR011051">
    <property type="entry name" value="RmlC_Cupin_sf"/>
</dbReference>
<dbReference type="PANTHER" id="PTHR35848:SF6">
    <property type="entry name" value="CUPIN TYPE-2 DOMAIN-CONTAINING PROTEIN"/>
    <property type="match status" value="1"/>
</dbReference>
<name>A0A4R5PJ92_9HYPH</name>
<evidence type="ECO:0000313" key="3">
    <source>
        <dbReference type="EMBL" id="TDH34920.1"/>
    </source>
</evidence>
<dbReference type="InterPro" id="IPR014710">
    <property type="entry name" value="RmlC-like_jellyroll"/>
</dbReference>
<keyword evidence="4" id="KW-1185">Reference proteome</keyword>
<organism evidence="3 4">
    <name type="scientific">Pseudohoeflea suaedae</name>
    <dbReference type="NCBI Taxonomy" id="877384"/>
    <lineage>
        <taxon>Bacteria</taxon>
        <taxon>Pseudomonadati</taxon>
        <taxon>Pseudomonadota</taxon>
        <taxon>Alphaproteobacteria</taxon>
        <taxon>Hyphomicrobiales</taxon>
        <taxon>Rhizobiaceae</taxon>
        <taxon>Pseudohoeflea</taxon>
    </lineage>
</organism>